<dbReference type="Gene3D" id="3.30.2020.10">
    <property type="entry name" value="NE0471-like N-terminal domain"/>
    <property type="match status" value="1"/>
</dbReference>
<sequence length="91" mass="10673">MHAIKEIIHIEPFKLTLKFESGEIRKVDLRDKLMEWGKNPDSKFAELKDPNCFLKVKLDLEFETLVWDNGIDLCPDVLYHISEEKKDKSVA</sequence>
<dbReference type="EMBL" id="PVTR01000006">
    <property type="protein sequence ID" value="PRY87547.1"/>
    <property type="molecule type" value="Genomic_DNA"/>
</dbReference>
<dbReference type="Proteomes" id="UP000238157">
    <property type="component" value="Unassembled WGS sequence"/>
</dbReference>
<evidence type="ECO:0000313" key="1">
    <source>
        <dbReference type="EMBL" id="PRY87547.1"/>
    </source>
</evidence>
<proteinExistence type="predicted"/>
<dbReference type="SUPFAM" id="SSF143880">
    <property type="entry name" value="NE0471 N-terminal domain-like"/>
    <property type="match status" value="1"/>
</dbReference>
<dbReference type="OrthoDB" id="9803723at2"/>
<dbReference type="Pfam" id="PF10387">
    <property type="entry name" value="DUF2442"/>
    <property type="match status" value="1"/>
</dbReference>
<comment type="caution">
    <text evidence="1">The sequence shown here is derived from an EMBL/GenBank/DDBJ whole genome shotgun (WGS) entry which is preliminary data.</text>
</comment>
<keyword evidence="2" id="KW-1185">Reference proteome</keyword>
<dbReference type="InterPro" id="IPR018841">
    <property type="entry name" value="DUF2442"/>
</dbReference>
<dbReference type="AlphaFoldDB" id="A0A2T0WLI2"/>
<name>A0A2T0WLI2_9BACT</name>
<dbReference type="InterPro" id="IPR036782">
    <property type="entry name" value="NE0471-like_N"/>
</dbReference>
<evidence type="ECO:0000313" key="2">
    <source>
        <dbReference type="Proteomes" id="UP000238157"/>
    </source>
</evidence>
<reference evidence="1 2" key="1">
    <citation type="submission" date="2018-03" db="EMBL/GenBank/DDBJ databases">
        <title>Genomic Encyclopedia of Archaeal and Bacterial Type Strains, Phase II (KMG-II): from individual species to whole genera.</title>
        <authorList>
            <person name="Goeker M."/>
        </authorList>
    </citation>
    <scope>NUCLEOTIDE SEQUENCE [LARGE SCALE GENOMIC DNA]</scope>
    <source>
        <strain evidence="1 2">DSM 27929</strain>
    </source>
</reference>
<organism evidence="1 2">
    <name type="scientific">Mongoliibacter ruber</name>
    <dbReference type="NCBI Taxonomy" id="1750599"/>
    <lineage>
        <taxon>Bacteria</taxon>
        <taxon>Pseudomonadati</taxon>
        <taxon>Bacteroidota</taxon>
        <taxon>Cytophagia</taxon>
        <taxon>Cytophagales</taxon>
        <taxon>Cyclobacteriaceae</taxon>
        <taxon>Mongoliibacter</taxon>
    </lineage>
</organism>
<gene>
    <name evidence="1" type="ORF">CLW00_106173</name>
</gene>
<accession>A0A2T0WLI2</accession>
<protein>
    <submittedName>
        <fullName evidence="1">Uncharacterized protein DUF2442</fullName>
    </submittedName>
</protein>
<dbReference type="RefSeq" id="WP_106133834.1">
    <property type="nucleotide sequence ID" value="NZ_PVTR01000006.1"/>
</dbReference>